<proteinExistence type="predicted"/>
<organism evidence="2">
    <name type="scientific">Sanya totivirus 10</name>
    <dbReference type="NCBI Taxonomy" id="2905257"/>
    <lineage>
        <taxon>Viruses</taxon>
        <taxon>Riboviria</taxon>
        <taxon>Orthornavirae</taxon>
        <taxon>Duplornaviricota</taxon>
        <taxon>Chrymotiviricetes</taxon>
        <taxon>Ghabrivirales</taxon>
        <taxon>Alphatotivirineae</taxon>
        <taxon>Orthototiviridae</taxon>
        <taxon>Totivirus</taxon>
    </lineage>
</organism>
<feature type="compositionally biased region" description="Polar residues" evidence="1">
    <location>
        <begin position="55"/>
        <end position="66"/>
    </location>
</feature>
<gene>
    <name evidence="2" type="ORF">SaTV10_gp1</name>
</gene>
<evidence type="ECO:0000256" key="1">
    <source>
        <dbReference type="SAM" id="MobiDB-lite"/>
    </source>
</evidence>
<feature type="compositionally biased region" description="Basic and acidic residues" evidence="1">
    <location>
        <begin position="67"/>
        <end position="83"/>
    </location>
</feature>
<evidence type="ECO:0000313" key="2">
    <source>
        <dbReference type="EMBL" id="UHM27563.1"/>
    </source>
</evidence>
<reference evidence="2" key="1">
    <citation type="submission" date="2021-05" db="EMBL/GenBank/DDBJ databases">
        <authorList>
            <person name="Feng G."/>
        </authorList>
    </citation>
    <scope>NUCLEOTIDE SEQUENCE</scope>
    <source>
        <strain evidence="2">SCW1SY266</strain>
    </source>
</reference>
<sequence>MSPKQISKKMNRIMDHGAVTLNMPIVQSLATTRPVPIDSDLHETRAAMAAPTPEGRTTANPTQAETTRGRPRGDRGAATDRDTPTTSQREGSSRPPSTSRAEPTPTDQRTIPPTSPPNIMSTRPTSVPYRIVSSSTLAEASEIVAIPYSDMYKAIAASLTTESGTAIRATLKSALVCEAATWSVLVKTLTQESGSYLDVAPLVRIAILSSALSPVSAPFDVNPYRLFRNMEAKYKSISIRPSNKNLKHKVIAMALETFATLTLI</sequence>
<dbReference type="EMBL" id="MZ209935">
    <property type="protein sequence ID" value="UHM27563.1"/>
    <property type="molecule type" value="Genomic_RNA"/>
</dbReference>
<feature type="region of interest" description="Disordered" evidence="1">
    <location>
        <begin position="48"/>
        <end position="125"/>
    </location>
</feature>
<feature type="compositionally biased region" description="Polar residues" evidence="1">
    <location>
        <begin position="84"/>
        <end position="125"/>
    </location>
</feature>
<name>A0A8K1XFA4_9VIRU</name>
<accession>A0A8K1XFA4</accession>
<protein>
    <submittedName>
        <fullName evidence="2">Uncharacterized protein</fullName>
    </submittedName>
</protein>